<sequence length="226" mass="25635">MAPSTTDSSGPPTNKDAGISSPLMNLPGELRNRIYQEIVGDRIFYVVDSNESEEWVSPVPLTLQLVNKQLEQELSGYILWAIENKKWTFTSGTILSSVLATTPAPLLDQIKTLRLELSNRQYLRFWGDPPALAESLIREFNKGPHFDRLNNLERLELDFRLIQPDDDDDFDWLGFHDSMVRSILRVAIPRCKGETVVTLTGDVSRATQEWAAEEWSCASYEDSITT</sequence>
<dbReference type="PANTHER" id="PTHR38790">
    <property type="entry name" value="2EXR DOMAIN-CONTAINING PROTEIN-RELATED"/>
    <property type="match status" value="1"/>
</dbReference>
<dbReference type="Proteomes" id="UP000799757">
    <property type="component" value="Unassembled WGS sequence"/>
</dbReference>
<evidence type="ECO:0000256" key="1">
    <source>
        <dbReference type="SAM" id="MobiDB-lite"/>
    </source>
</evidence>
<accession>A0A6A6WT82</accession>
<dbReference type="AlphaFoldDB" id="A0A6A6WT82"/>
<dbReference type="PANTHER" id="PTHR38790:SF4">
    <property type="entry name" value="2EXR DOMAIN-CONTAINING PROTEIN"/>
    <property type="match status" value="1"/>
</dbReference>
<feature type="region of interest" description="Disordered" evidence="1">
    <location>
        <begin position="1"/>
        <end position="22"/>
    </location>
</feature>
<gene>
    <name evidence="2" type="ORF">K505DRAFT_367482</name>
</gene>
<reference evidence="2" key="1">
    <citation type="journal article" date="2020" name="Stud. Mycol.">
        <title>101 Dothideomycetes genomes: a test case for predicting lifestyles and emergence of pathogens.</title>
        <authorList>
            <person name="Haridas S."/>
            <person name="Albert R."/>
            <person name="Binder M."/>
            <person name="Bloem J."/>
            <person name="Labutti K."/>
            <person name="Salamov A."/>
            <person name="Andreopoulos B."/>
            <person name="Baker S."/>
            <person name="Barry K."/>
            <person name="Bills G."/>
            <person name="Bluhm B."/>
            <person name="Cannon C."/>
            <person name="Castanera R."/>
            <person name="Culley D."/>
            <person name="Daum C."/>
            <person name="Ezra D."/>
            <person name="Gonzalez J."/>
            <person name="Henrissat B."/>
            <person name="Kuo A."/>
            <person name="Liang C."/>
            <person name="Lipzen A."/>
            <person name="Lutzoni F."/>
            <person name="Magnuson J."/>
            <person name="Mondo S."/>
            <person name="Nolan M."/>
            <person name="Ohm R."/>
            <person name="Pangilinan J."/>
            <person name="Park H.-J."/>
            <person name="Ramirez L."/>
            <person name="Alfaro M."/>
            <person name="Sun H."/>
            <person name="Tritt A."/>
            <person name="Yoshinaga Y."/>
            <person name="Zwiers L.-H."/>
            <person name="Turgeon B."/>
            <person name="Goodwin S."/>
            <person name="Spatafora J."/>
            <person name="Crous P."/>
            <person name="Grigoriev I."/>
        </authorList>
    </citation>
    <scope>NUCLEOTIDE SEQUENCE</scope>
    <source>
        <strain evidence="2">CBS 109.77</strain>
    </source>
</reference>
<dbReference type="EMBL" id="MU002337">
    <property type="protein sequence ID" value="KAF2787289.1"/>
    <property type="molecule type" value="Genomic_DNA"/>
</dbReference>
<feature type="compositionally biased region" description="Polar residues" evidence="1">
    <location>
        <begin position="1"/>
        <end position="12"/>
    </location>
</feature>
<evidence type="ECO:0000313" key="2">
    <source>
        <dbReference type="EMBL" id="KAF2787289.1"/>
    </source>
</evidence>
<evidence type="ECO:0000313" key="3">
    <source>
        <dbReference type="Proteomes" id="UP000799757"/>
    </source>
</evidence>
<protein>
    <submittedName>
        <fullName evidence="2">Uncharacterized protein</fullName>
    </submittedName>
</protein>
<organism evidence="2 3">
    <name type="scientific">Melanomma pulvis-pyrius CBS 109.77</name>
    <dbReference type="NCBI Taxonomy" id="1314802"/>
    <lineage>
        <taxon>Eukaryota</taxon>
        <taxon>Fungi</taxon>
        <taxon>Dikarya</taxon>
        <taxon>Ascomycota</taxon>
        <taxon>Pezizomycotina</taxon>
        <taxon>Dothideomycetes</taxon>
        <taxon>Pleosporomycetidae</taxon>
        <taxon>Pleosporales</taxon>
        <taxon>Melanommataceae</taxon>
        <taxon>Melanomma</taxon>
    </lineage>
</organism>
<proteinExistence type="predicted"/>
<dbReference type="OrthoDB" id="5372935at2759"/>
<keyword evidence="3" id="KW-1185">Reference proteome</keyword>
<name>A0A6A6WT82_9PLEO</name>